<dbReference type="Proteomes" id="UP000050349">
    <property type="component" value="Unassembled WGS sequence"/>
</dbReference>
<dbReference type="AlphaFoldDB" id="A0A0N8NY03"/>
<protein>
    <submittedName>
        <fullName evidence="2">Integrase core domain protein</fullName>
    </submittedName>
</protein>
<accession>A0A0N8NY03</accession>
<proteinExistence type="predicted"/>
<dbReference type="EMBL" id="LJXB01000050">
    <property type="protein sequence ID" value="KPU61641.1"/>
    <property type="molecule type" value="Genomic_DNA"/>
</dbReference>
<dbReference type="GO" id="GO:0015074">
    <property type="term" value="P:DNA integration"/>
    <property type="evidence" value="ECO:0007669"/>
    <property type="project" value="InterPro"/>
</dbReference>
<sequence length="576" mass="65308">MTDLKRRNITLFADKPGRGSNAIAFLHPGDSKVIEAKRKFRYISTALREQGNCLPEATTKAIIQRIAGETHDPHPPGYSTLCKWIARFRANNNDEFSLYKPPSTLPRGRKLAVEIQDKLDNLINEEYLKRDERITVHRLFQLLKGYVVELNRQRAGGLEPLLRAPCRSTVVRAIAKRIGYATDHAHLGAEAAYQRHRFSGEQERPGAPLEICEIDSHVLDMVVVDKAHRILGKIAYLTVIFELHSEMVIGWELSLTIPCAEKTLRALRMAVVAVPGEEYQRGAMELLVSDGGSETKNSFVATVLDRLGIKWTLPPPKSPNTRARIERFFETFESWLHEQYGTTFSNPDACADYDSARHACYTIEVLVDYFREWLEDVYHTTKHRTLNMPPRIAWERAMQNQLPPRKFAPEALDALFRGIEFSALSGNRAQFFGLTWTGPNLGTIKAKLHKSEKAICYDPTDLGVIWVAAPHTPRDPVPAWGTRRAYQEGLTLSEHLQLQAKLAADGKAFDDHDAHLALLHLRQRMSEDHDKFMADKRKRGPNKQESPAVVSPYVEPTVVEEPWDVDITGLWRVDGS</sequence>
<dbReference type="Gene3D" id="3.30.420.10">
    <property type="entry name" value="Ribonuclease H-like superfamily/Ribonuclease H"/>
    <property type="match status" value="1"/>
</dbReference>
<dbReference type="InterPro" id="IPR036397">
    <property type="entry name" value="RNaseH_sf"/>
</dbReference>
<evidence type="ECO:0000313" key="3">
    <source>
        <dbReference type="Proteomes" id="UP000050349"/>
    </source>
</evidence>
<dbReference type="InterPro" id="IPR001584">
    <property type="entry name" value="Integrase_cat-core"/>
</dbReference>
<feature type="domain" description="Integrase catalytic" evidence="1">
    <location>
        <begin position="204"/>
        <end position="398"/>
    </location>
</feature>
<name>A0A0N8NY03_PSEFL</name>
<evidence type="ECO:0000313" key="2">
    <source>
        <dbReference type="EMBL" id="KPU61641.1"/>
    </source>
</evidence>
<reference evidence="2 3" key="1">
    <citation type="submission" date="2015-09" db="EMBL/GenBank/DDBJ databases">
        <authorList>
            <consortium name="Swine Surveillance"/>
        </authorList>
    </citation>
    <scope>NUCLEOTIDE SEQUENCE [LARGE SCALE GENOMIC DNA]</scope>
    <source>
        <strain evidence="2 3">S613</strain>
    </source>
</reference>
<dbReference type="PROSITE" id="PS50994">
    <property type="entry name" value="INTEGRASE"/>
    <property type="match status" value="1"/>
</dbReference>
<organism evidence="2 3">
    <name type="scientific">Pseudomonas fluorescens</name>
    <dbReference type="NCBI Taxonomy" id="294"/>
    <lineage>
        <taxon>Bacteria</taxon>
        <taxon>Pseudomonadati</taxon>
        <taxon>Pseudomonadota</taxon>
        <taxon>Gammaproteobacteria</taxon>
        <taxon>Pseudomonadales</taxon>
        <taxon>Pseudomonadaceae</taxon>
        <taxon>Pseudomonas</taxon>
    </lineage>
</organism>
<evidence type="ECO:0000259" key="1">
    <source>
        <dbReference type="PROSITE" id="PS50994"/>
    </source>
</evidence>
<gene>
    <name evidence="2" type="ORF">AN403_5717</name>
</gene>
<dbReference type="SUPFAM" id="SSF53098">
    <property type="entry name" value="Ribonuclease H-like"/>
    <property type="match status" value="1"/>
</dbReference>
<dbReference type="GO" id="GO:0003676">
    <property type="term" value="F:nucleic acid binding"/>
    <property type="evidence" value="ECO:0007669"/>
    <property type="project" value="InterPro"/>
</dbReference>
<dbReference type="InterPro" id="IPR012337">
    <property type="entry name" value="RNaseH-like_sf"/>
</dbReference>
<dbReference type="PATRIC" id="fig|294.162.peg.598"/>
<comment type="caution">
    <text evidence="2">The sequence shown here is derived from an EMBL/GenBank/DDBJ whole genome shotgun (WGS) entry which is preliminary data.</text>
</comment>